<dbReference type="AlphaFoldDB" id="A0A815GQ19"/>
<reference evidence="2" key="1">
    <citation type="submission" date="2021-02" db="EMBL/GenBank/DDBJ databases">
        <authorList>
            <person name="Nowell W R."/>
        </authorList>
    </citation>
    <scope>NUCLEOTIDE SEQUENCE</scope>
</reference>
<dbReference type="Proteomes" id="UP000663852">
    <property type="component" value="Unassembled WGS sequence"/>
</dbReference>
<evidence type="ECO:0000256" key="1">
    <source>
        <dbReference type="SAM" id="Phobius"/>
    </source>
</evidence>
<organism evidence="2 3">
    <name type="scientific">Adineta ricciae</name>
    <name type="common">Rotifer</name>
    <dbReference type="NCBI Taxonomy" id="249248"/>
    <lineage>
        <taxon>Eukaryota</taxon>
        <taxon>Metazoa</taxon>
        <taxon>Spiralia</taxon>
        <taxon>Gnathifera</taxon>
        <taxon>Rotifera</taxon>
        <taxon>Eurotatoria</taxon>
        <taxon>Bdelloidea</taxon>
        <taxon>Adinetida</taxon>
        <taxon>Adinetidae</taxon>
        <taxon>Adineta</taxon>
    </lineage>
</organism>
<keyword evidence="1" id="KW-1133">Transmembrane helix</keyword>
<protein>
    <submittedName>
        <fullName evidence="2">Uncharacterized protein</fullName>
    </submittedName>
</protein>
<accession>A0A815GQ19</accession>
<keyword evidence="1" id="KW-0812">Transmembrane</keyword>
<evidence type="ECO:0000313" key="2">
    <source>
        <dbReference type="EMBL" id="CAF1343050.1"/>
    </source>
</evidence>
<feature type="transmembrane region" description="Helical" evidence="1">
    <location>
        <begin position="75"/>
        <end position="94"/>
    </location>
</feature>
<keyword evidence="1" id="KW-0472">Membrane</keyword>
<evidence type="ECO:0000313" key="3">
    <source>
        <dbReference type="Proteomes" id="UP000663852"/>
    </source>
</evidence>
<sequence>MVQAKSKISNNIDAGAQGLFIQDGNFDLHTLSRYPDRIYLRSIDNIPIENATYILNISDHLVEEACRTKTDKMSLIALIVAILTLIWTIFQPIYSQ</sequence>
<comment type="caution">
    <text evidence="2">The sequence shown here is derived from an EMBL/GenBank/DDBJ whole genome shotgun (WGS) entry which is preliminary data.</text>
</comment>
<name>A0A815GQ19_ADIRI</name>
<dbReference type="EMBL" id="CAJNOJ010000255">
    <property type="protein sequence ID" value="CAF1343050.1"/>
    <property type="molecule type" value="Genomic_DNA"/>
</dbReference>
<dbReference type="OrthoDB" id="10054171at2759"/>
<proteinExistence type="predicted"/>
<gene>
    <name evidence="2" type="ORF">EDS130_LOCUS32848</name>
</gene>